<comment type="caution">
    <text evidence="11">The sequence shown here is derived from an EMBL/GenBank/DDBJ whole genome shotgun (WGS) entry which is preliminary data.</text>
</comment>
<dbReference type="PANTHER" id="PTHR45769">
    <property type="entry name" value="ADENOSINE KINASE"/>
    <property type="match status" value="1"/>
</dbReference>
<keyword evidence="9" id="KW-0460">Magnesium</keyword>
<accession>A0ABQ9FND2</accession>
<keyword evidence="8 9" id="KW-0067">ATP-binding</keyword>
<evidence type="ECO:0000313" key="12">
    <source>
        <dbReference type="Proteomes" id="UP001217089"/>
    </source>
</evidence>
<reference evidence="11 12" key="1">
    <citation type="submission" date="2022-12" db="EMBL/GenBank/DDBJ databases">
        <title>Chromosome-level genome of Tegillarca granosa.</title>
        <authorList>
            <person name="Kim J."/>
        </authorList>
    </citation>
    <scope>NUCLEOTIDE SEQUENCE [LARGE SCALE GENOMIC DNA]</scope>
    <source>
        <strain evidence="11">Teg-2019</strain>
        <tissue evidence="11">Adductor muscle</tissue>
    </source>
</reference>
<comment type="subcellular location">
    <subcellularLocation>
        <location evidence="9">Nucleus</location>
    </subcellularLocation>
</comment>
<evidence type="ECO:0000313" key="11">
    <source>
        <dbReference type="EMBL" id="KAJ8318809.1"/>
    </source>
</evidence>
<dbReference type="CDD" id="cd01168">
    <property type="entry name" value="adenosine_kinase"/>
    <property type="match status" value="1"/>
</dbReference>
<dbReference type="EMBL" id="JARBDR010000214">
    <property type="protein sequence ID" value="KAJ8318809.1"/>
    <property type="molecule type" value="Genomic_DNA"/>
</dbReference>
<proteinExistence type="inferred from homology"/>
<evidence type="ECO:0000256" key="6">
    <source>
        <dbReference type="ARBA" id="ARBA00022741"/>
    </source>
</evidence>
<evidence type="ECO:0000256" key="9">
    <source>
        <dbReference type="RuleBase" id="RU368116"/>
    </source>
</evidence>
<keyword evidence="6 9" id="KW-0547">Nucleotide-binding</keyword>
<dbReference type="InterPro" id="IPR011611">
    <property type="entry name" value="PfkB_dom"/>
</dbReference>
<dbReference type="InterPro" id="IPR029056">
    <property type="entry name" value="Ribokinase-like"/>
</dbReference>
<dbReference type="Pfam" id="PF00294">
    <property type="entry name" value="PfkB"/>
    <property type="match status" value="1"/>
</dbReference>
<evidence type="ECO:0000256" key="2">
    <source>
        <dbReference type="ARBA" id="ARBA00010688"/>
    </source>
</evidence>
<evidence type="ECO:0000259" key="10">
    <source>
        <dbReference type="Pfam" id="PF00294"/>
    </source>
</evidence>
<comment type="subunit">
    <text evidence="9">Monomer.</text>
</comment>
<comment type="function">
    <text evidence="9">ATP dependent phosphorylation of adenosine and other related nucleoside analogs to monophosphate derivatives.</text>
</comment>
<dbReference type="Proteomes" id="UP001217089">
    <property type="component" value="Unassembled WGS sequence"/>
</dbReference>
<evidence type="ECO:0000256" key="8">
    <source>
        <dbReference type="ARBA" id="ARBA00022840"/>
    </source>
</evidence>
<comment type="pathway">
    <text evidence="1 9">Purine metabolism; AMP biosynthesis via salvage pathway; AMP from adenosine: step 1/1.</text>
</comment>
<comment type="catalytic activity">
    <reaction evidence="9">
        <text>adenosine + ATP = AMP + ADP + H(+)</text>
        <dbReference type="Rhea" id="RHEA:20824"/>
        <dbReference type="ChEBI" id="CHEBI:15378"/>
        <dbReference type="ChEBI" id="CHEBI:16335"/>
        <dbReference type="ChEBI" id="CHEBI:30616"/>
        <dbReference type="ChEBI" id="CHEBI:456215"/>
        <dbReference type="ChEBI" id="CHEBI:456216"/>
        <dbReference type="EC" id="2.7.1.20"/>
    </reaction>
</comment>
<evidence type="ECO:0000256" key="7">
    <source>
        <dbReference type="ARBA" id="ARBA00022777"/>
    </source>
</evidence>
<comment type="cofactor">
    <cofactor evidence="9">
        <name>Mg(2+)</name>
        <dbReference type="ChEBI" id="CHEBI:18420"/>
    </cofactor>
    <text evidence="9">Binds 3 Mg(2+) ions per subunit.</text>
</comment>
<evidence type="ECO:0000256" key="4">
    <source>
        <dbReference type="ARBA" id="ARBA00022679"/>
    </source>
</evidence>
<keyword evidence="12" id="KW-1185">Reference proteome</keyword>
<keyword evidence="7 9" id="KW-0418">Kinase</keyword>
<dbReference type="PRINTS" id="PR00989">
    <property type="entry name" value="ADENOKINASE"/>
</dbReference>
<dbReference type="PANTHER" id="PTHR45769:SF3">
    <property type="entry name" value="ADENOSINE KINASE"/>
    <property type="match status" value="1"/>
</dbReference>
<dbReference type="InterPro" id="IPR001805">
    <property type="entry name" value="Adenokinase"/>
</dbReference>
<organism evidence="11 12">
    <name type="scientific">Tegillarca granosa</name>
    <name type="common">Malaysian cockle</name>
    <name type="synonym">Anadara granosa</name>
    <dbReference type="NCBI Taxonomy" id="220873"/>
    <lineage>
        <taxon>Eukaryota</taxon>
        <taxon>Metazoa</taxon>
        <taxon>Spiralia</taxon>
        <taxon>Lophotrochozoa</taxon>
        <taxon>Mollusca</taxon>
        <taxon>Bivalvia</taxon>
        <taxon>Autobranchia</taxon>
        <taxon>Pteriomorphia</taxon>
        <taxon>Arcoida</taxon>
        <taxon>Arcoidea</taxon>
        <taxon>Arcidae</taxon>
        <taxon>Tegillarca</taxon>
    </lineage>
</organism>
<dbReference type="EC" id="2.7.1.20" evidence="3 9"/>
<protein>
    <recommendedName>
        <fullName evidence="3 9">Adenosine kinase</fullName>
        <shortName evidence="9">AK</shortName>
        <ecNumber evidence="3 9">2.7.1.20</ecNumber>
    </recommendedName>
    <alternativeName>
        <fullName evidence="9">Adenosine 5'-phosphotransferase</fullName>
    </alternativeName>
</protein>
<gene>
    <name evidence="11" type="ORF">KUTeg_003900</name>
</gene>
<keyword evidence="5 9" id="KW-0660">Purine salvage</keyword>
<keyword evidence="4 9" id="KW-0808">Transferase</keyword>
<dbReference type="Gene3D" id="3.40.1190.20">
    <property type="match status" value="3"/>
</dbReference>
<sequence>MADVNENENAVSDGPERKRARKSIDIAYDELATFKDVEYVPGGATLNSIRIAQWILQVPKATTYFGCIADDKYGKILREKAEGDGVNAQFQYTEKGEPTGTCAVVLTGDKRSLCANLAAANCFTEDHLDVASHWSLVEKAQYFYIAGFPLTVCPSAILRIAKHANETKKTLCMNLSAPFICQFFKDPLLSVLPYTNDKKEIALKIAAWKKENKDRSRIVIITQGDQPSLVAKGYLSQLVQGKELDECITCGNYAANLIIQRSGCTFPDKPTYQSS</sequence>
<comment type="similarity">
    <text evidence="2 9">Belongs to the carbohydrate kinase PfkB family.</text>
</comment>
<evidence type="ECO:0000256" key="5">
    <source>
        <dbReference type="ARBA" id="ARBA00022726"/>
    </source>
</evidence>
<feature type="domain" description="Carbohydrate kinase PfkB" evidence="10">
    <location>
        <begin position="26"/>
        <end position="195"/>
    </location>
</feature>
<name>A0ABQ9FND2_TEGGR</name>
<evidence type="ECO:0000256" key="3">
    <source>
        <dbReference type="ARBA" id="ARBA00012119"/>
    </source>
</evidence>
<evidence type="ECO:0000256" key="1">
    <source>
        <dbReference type="ARBA" id="ARBA00004801"/>
    </source>
</evidence>
<keyword evidence="9" id="KW-0539">Nucleus</keyword>
<dbReference type="SUPFAM" id="SSF53613">
    <property type="entry name" value="Ribokinase-like"/>
    <property type="match status" value="1"/>
</dbReference>